<proteinExistence type="predicted"/>
<reference evidence="1" key="1">
    <citation type="submission" date="2020-03" db="EMBL/GenBank/DDBJ databases">
        <title>Site-based positive gene gene selection in Geosmithia morbida across the United States reveals a broad range of putative effectors and factors for local host and environmental adapation.</title>
        <authorList>
            <person name="Onufrak A."/>
            <person name="Murdoch R.W."/>
            <person name="Gazis R."/>
            <person name="Huff M."/>
            <person name="Staton M."/>
            <person name="Klingeman W."/>
            <person name="Hadziabdic D."/>
        </authorList>
    </citation>
    <scope>NUCLEOTIDE SEQUENCE</scope>
    <source>
        <strain evidence="1">1262</strain>
    </source>
</reference>
<evidence type="ECO:0000313" key="2">
    <source>
        <dbReference type="Proteomes" id="UP000749293"/>
    </source>
</evidence>
<evidence type="ECO:0000313" key="1">
    <source>
        <dbReference type="EMBL" id="KAF4122708.1"/>
    </source>
</evidence>
<dbReference type="EMBL" id="JAANYQ010000008">
    <property type="protein sequence ID" value="KAF4122708.1"/>
    <property type="molecule type" value="Genomic_DNA"/>
</dbReference>
<name>A0A9P4YTA2_9HYPO</name>
<dbReference type="AlphaFoldDB" id="A0A9P4YTA2"/>
<protein>
    <submittedName>
        <fullName evidence="1">Uncharacterized protein</fullName>
    </submittedName>
</protein>
<dbReference type="RefSeq" id="XP_035321360.1">
    <property type="nucleotide sequence ID" value="XM_035468980.1"/>
</dbReference>
<sequence>MRVCVCPVLLSRCPLSSVLSSGKPPNSPPD</sequence>
<dbReference type="Proteomes" id="UP000749293">
    <property type="component" value="Unassembled WGS sequence"/>
</dbReference>
<dbReference type="GeneID" id="55973238"/>
<keyword evidence="2" id="KW-1185">Reference proteome</keyword>
<organism evidence="1 2">
    <name type="scientific">Geosmithia morbida</name>
    <dbReference type="NCBI Taxonomy" id="1094350"/>
    <lineage>
        <taxon>Eukaryota</taxon>
        <taxon>Fungi</taxon>
        <taxon>Dikarya</taxon>
        <taxon>Ascomycota</taxon>
        <taxon>Pezizomycotina</taxon>
        <taxon>Sordariomycetes</taxon>
        <taxon>Hypocreomycetidae</taxon>
        <taxon>Hypocreales</taxon>
        <taxon>Bionectriaceae</taxon>
        <taxon>Geosmithia</taxon>
    </lineage>
</organism>
<gene>
    <name evidence="1" type="ORF">GMORB2_7015</name>
</gene>
<comment type="caution">
    <text evidence="1">The sequence shown here is derived from an EMBL/GenBank/DDBJ whole genome shotgun (WGS) entry which is preliminary data.</text>
</comment>
<accession>A0A9P4YTA2</accession>